<name>A0A7J3MXH2_9CREN</name>
<protein>
    <submittedName>
        <fullName evidence="2">Uncharacterized protein</fullName>
    </submittedName>
</protein>
<evidence type="ECO:0000313" key="1">
    <source>
        <dbReference type="EMBL" id="HFQ79579.1"/>
    </source>
</evidence>
<comment type="caution">
    <text evidence="2">The sequence shown here is derived from an EMBL/GenBank/DDBJ whole genome shotgun (WGS) entry which is preliminary data.</text>
</comment>
<reference evidence="2" key="1">
    <citation type="journal article" date="2020" name="mSystems">
        <title>Genome- and Community-Level Interaction Insights into Carbon Utilization and Element Cycling Functions of Hydrothermarchaeota in Hydrothermal Sediment.</title>
        <authorList>
            <person name="Zhou Z."/>
            <person name="Liu Y."/>
            <person name="Xu W."/>
            <person name="Pan J."/>
            <person name="Luo Z.H."/>
            <person name="Li M."/>
        </authorList>
    </citation>
    <scope>NUCLEOTIDE SEQUENCE [LARGE SCALE GENOMIC DNA]</scope>
    <source>
        <strain evidence="1">SpSt-629</strain>
        <strain evidence="2">SpSt-688</strain>
    </source>
</reference>
<dbReference type="EMBL" id="DTAU01000148">
    <property type="protein sequence ID" value="HFQ79579.1"/>
    <property type="molecule type" value="Genomic_DNA"/>
</dbReference>
<sequence>MQNLNPAGRKISEVTIGGRTWEIWR</sequence>
<accession>A0A7J3MXH2</accession>
<organism evidence="2">
    <name type="scientific">Ignisphaera aggregans</name>
    <dbReference type="NCBI Taxonomy" id="334771"/>
    <lineage>
        <taxon>Archaea</taxon>
        <taxon>Thermoproteota</taxon>
        <taxon>Thermoprotei</taxon>
        <taxon>Desulfurococcales</taxon>
        <taxon>Desulfurococcaceae</taxon>
        <taxon>Ignisphaera</taxon>
    </lineage>
</organism>
<dbReference type="AlphaFoldDB" id="A0A7J3MXH2"/>
<evidence type="ECO:0000313" key="2">
    <source>
        <dbReference type="EMBL" id="HGT98150.1"/>
    </source>
</evidence>
<proteinExistence type="predicted"/>
<gene>
    <name evidence="1" type="ORF">ENT99_07795</name>
    <name evidence="2" type="ORF">ENU64_01800</name>
</gene>
<dbReference type="EMBL" id="DTDH01000055">
    <property type="protein sequence ID" value="HGT98150.1"/>
    <property type="molecule type" value="Genomic_DNA"/>
</dbReference>